<sequence length="160" mass="17620">HVMSTVGGSVVTDRVDSIVTALAVIKTQAAACPRKRPPPVRIGRYYYGCAANGVISHAGNNRTTSFILSFSPLAVISPGSPCDILATHPAFRIGQRRQNRRVPASREQESERSAREDVFPNGRQNAKAKLTNLNFSTSLNALLQFFLLRSFDFFLHFNLS</sequence>
<feature type="non-terminal residue" evidence="2">
    <location>
        <position position="1"/>
    </location>
</feature>
<organism evidence="2 3">
    <name type="scientific">Melipona bicolor</name>
    <dbReference type="NCBI Taxonomy" id="60889"/>
    <lineage>
        <taxon>Eukaryota</taxon>
        <taxon>Metazoa</taxon>
        <taxon>Ecdysozoa</taxon>
        <taxon>Arthropoda</taxon>
        <taxon>Hexapoda</taxon>
        <taxon>Insecta</taxon>
        <taxon>Pterygota</taxon>
        <taxon>Neoptera</taxon>
        <taxon>Endopterygota</taxon>
        <taxon>Hymenoptera</taxon>
        <taxon>Apocrita</taxon>
        <taxon>Aculeata</taxon>
        <taxon>Apoidea</taxon>
        <taxon>Anthophila</taxon>
        <taxon>Apidae</taxon>
        <taxon>Melipona</taxon>
    </lineage>
</organism>
<evidence type="ECO:0000313" key="3">
    <source>
        <dbReference type="Proteomes" id="UP001177670"/>
    </source>
</evidence>
<dbReference type="AlphaFoldDB" id="A0AA40KPX8"/>
<keyword evidence="3" id="KW-1185">Reference proteome</keyword>
<proteinExistence type="predicted"/>
<reference evidence="2" key="1">
    <citation type="submission" date="2021-10" db="EMBL/GenBank/DDBJ databases">
        <title>Melipona bicolor Genome sequencing and assembly.</title>
        <authorList>
            <person name="Araujo N.S."/>
            <person name="Arias M.C."/>
        </authorList>
    </citation>
    <scope>NUCLEOTIDE SEQUENCE</scope>
    <source>
        <strain evidence="2">USP_2M_L1-L4_2017</strain>
        <tissue evidence="2">Whole body</tissue>
    </source>
</reference>
<comment type="caution">
    <text evidence="2">The sequence shown here is derived from an EMBL/GenBank/DDBJ whole genome shotgun (WGS) entry which is preliminary data.</text>
</comment>
<dbReference type="EMBL" id="JAHYIQ010000010">
    <property type="protein sequence ID" value="KAK1128428.1"/>
    <property type="molecule type" value="Genomic_DNA"/>
</dbReference>
<protein>
    <submittedName>
        <fullName evidence="2">Uncharacterized protein</fullName>
    </submittedName>
</protein>
<evidence type="ECO:0000313" key="2">
    <source>
        <dbReference type="EMBL" id="KAK1128428.1"/>
    </source>
</evidence>
<feature type="region of interest" description="Disordered" evidence="1">
    <location>
        <begin position="96"/>
        <end position="121"/>
    </location>
</feature>
<feature type="compositionally biased region" description="Basic and acidic residues" evidence="1">
    <location>
        <begin position="104"/>
        <end position="118"/>
    </location>
</feature>
<dbReference type="Proteomes" id="UP001177670">
    <property type="component" value="Unassembled WGS sequence"/>
</dbReference>
<evidence type="ECO:0000256" key="1">
    <source>
        <dbReference type="SAM" id="MobiDB-lite"/>
    </source>
</evidence>
<accession>A0AA40KPX8</accession>
<gene>
    <name evidence="2" type="ORF">K0M31_002894</name>
</gene>
<name>A0AA40KPX8_9HYME</name>